<evidence type="ECO:0000259" key="1">
    <source>
        <dbReference type="Pfam" id="PF12728"/>
    </source>
</evidence>
<dbReference type="Proteomes" id="UP000050491">
    <property type="component" value="Unassembled WGS sequence"/>
</dbReference>
<dbReference type="PATRIC" id="fig|1481663.10.peg.399"/>
<dbReference type="SUPFAM" id="SSF46955">
    <property type="entry name" value="Putative DNA-binding domain"/>
    <property type="match status" value="1"/>
</dbReference>
<dbReference type="OrthoDB" id="8546410at2"/>
<proteinExistence type="predicted"/>
<accession>A0A0Q0Z6W8</accession>
<organism evidence="2 3">
    <name type="scientific">Vibrio metoecus</name>
    <dbReference type="NCBI Taxonomy" id="1481663"/>
    <lineage>
        <taxon>Bacteria</taxon>
        <taxon>Pseudomonadati</taxon>
        <taxon>Pseudomonadota</taxon>
        <taxon>Gammaproteobacteria</taxon>
        <taxon>Vibrionales</taxon>
        <taxon>Vibrionaceae</taxon>
        <taxon>Vibrio</taxon>
    </lineage>
</organism>
<gene>
    <name evidence="2" type="ORF">XV92_01215</name>
</gene>
<reference evidence="2 3" key="1">
    <citation type="journal article" date="2015" name="Genome Biol. Evol.">
        <title>The Dynamics of Genetic Interactions between Vibrio metoecus and Vibrio cholerae, Two Close Relatives Co-Occurring in the Environment.</title>
        <authorList>
            <person name="Orata F.D."/>
            <person name="Kirchberger P.C."/>
            <person name="Meheust R."/>
            <person name="Barlow E.J."/>
            <person name="Tarr C.L."/>
            <person name="Boucher Y."/>
        </authorList>
    </citation>
    <scope>NUCLEOTIDE SEQUENCE [LARGE SCALE GENOMIC DNA]</scope>
    <source>
        <strain evidence="2 3">YB5B04</strain>
    </source>
</reference>
<name>A0A0Q0Z6W8_VIBMT</name>
<dbReference type="InterPro" id="IPR036388">
    <property type="entry name" value="WH-like_DNA-bd_sf"/>
</dbReference>
<evidence type="ECO:0000313" key="3">
    <source>
        <dbReference type="Proteomes" id="UP000050491"/>
    </source>
</evidence>
<dbReference type="InterPro" id="IPR009061">
    <property type="entry name" value="DNA-bd_dom_put_sf"/>
</dbReference>
<dbReference type="AlphaFoldDB" id="A0A0Q0Z6W8"/>
<dbReference type="RefSeq" id="WP_055033054.1">
    <property type="nucleotide sequence ID" value="NZ_LBGO01000013.1"/>
</dbReference>
<comment type="caution">
    <text evidence="2">The sequence shown here is derived from an EMBL/GenBank/DDBJ whole genome shotgun (WGS) entry which is preliminary data.</text>
</comment>
<dbReference type="InterPro" id="IPR041657">
    <property type="entry name" value="HTH_17"/>
</dbReference>
<evidence type="ECO:0000313" key="2">
    <source>
        <dbReference type="EMBL" id="KQB04270.1"/>
    </source>
</evidence>
<feature type="domain" description="Helix-turn-helix" evidence="1">
    <location>
        <begin position="16"/>
        <end position="64"/>
    </location>
</feature>
<dbReference type="EMBL" id="LBGP01000003">
    <property type="protein sequence ID" value="KQB04270.1"/>
    <property type="molecule type" value="Genomic_DNA"/>
</dbReference>
<dbReference type="Pfam" id="PF12728">
    <property type="entry name" value="HTH_17"/>
    <property type="match status" value="1"/>
</dbReference>
<sequence>MKKRLNPNLCKIHRSYTVEEIAALFKVHKKTVRNWITNGLPVYDSARPLIVLGTDLRLFIRQQRKANQQHCQPNELYCLKCRAPRIPALGSAHFLQLPNGAGRAFATCNDCGSKSNKYFSWRQLTTISRALQVDITGGTKTHKYER</sequence>
<protein>
    <recommendedName>
        <fullName evidence="1">Helix-turn-helix domain-containing protein</fullName>
    </recommendedName>
</protein>
<dbReference type="Gene3D" id="1.10.10.10">
    <property type="entry name" value="Winged helix-like DNA-binding domain superfamily/Winged helix DNA-binding domain"/>
    <property type="match status" value="1"/>
</dbReference>